<evidence type="ECO:0000256" key="1">
    <source>
        <dbReference type="SAM" id="MobiDB-lite"/>
    </source>
</evidence>
<proteinExistence type="predicted"/>
<feature type="compositionally biased region" description="Basic and acidic residues" evidence="1">
    <location>
        <begin position="604"/>
        <end position="617"/>
    </location>
</feature>
<protein>
    <submittedName>
        <fullName evidence="2">Uncharacterized protein</fullName>
    </submittedName>
</protein>
<gene>
    <name evidence="2" type="ORF">BP5553_02734</name>
</gene>
<dbReference type="Proteomes" id="UP000254866">
    <property type="component" value="Unassembled WGS sequence"/>
</dbReference>
<dbReference type="RefSeq" id="XP_031871050.1">
    <property type="nucleotide sequence ID" value="XM_032011357.1"/>
</dbReference>
<dbReference type="AlphaFoldDB" id="A0A370TSB4"/>
<dbReference type="EMBL" id="NPIC01000002">
    <property type="protein sequence ID" value="RDL38394.1"/>
    <property type="molecule type" value="Genomic_DNA"/>
</dbReference>
<evidence type="ECO:0000313" key="3">
    <source>
        <dbReference type="Proteomes" id="UP000254866"/>
    </source>
</evidence>
<organism evidence="2 3">
    <name type="scientific">Venustampulla echinocandica</name>
    <dbReference type="NCBI Taxonomy" id="2656787"/>
    <lineage>
        <taxon>Eukaryota</taxon>
        <taxon>Fungi</taxon>
        <taxon>Dikarya</taxon>
        <taxon>Ascomycota</taxon>
        <taxon>Pezizomycotina</taxon>
        <taxon>Leotiomycetes</taxon>
        <taxon>Helotiales</taxon>
        <taxon>Pleuroascaceae</taxon>
        <taxon>Venustampulla</taxon>
    </lineage>
</organism>
<dbReference type="STRING" id="2656787.A0A370TSB4"/>
<dbReference type="GeneID" id="43595583"/>
<evidence type="ECO:0000313" key="2">
    <source>
        <dbReference type="EMBL" id="RDL38394.1"/>
    </source>
</evidence>
<reference evidence="2 3" key="1">
    <citation type="journal article" date="2018" name="IMA Fungus">
        <title>IMA Genome-F 9: Draft genome sequence of Annulohypoxylon stygium, Aspergillus mulundensis, Berkeleyomyces basicola (syn. Thielaviopsis basicola), Ceratocystis smalleyi, two Cercospora beticola strains, Coleophoma cylindrospora, Fusarium fracticaudum, Phialophora cf. hyalina, and Morchella septimelata.</title>
        <authorList>
            <person name="Wingfield B.D."/>
            <person name="Bills G.F."/>
            <person name="Dong Y."/>
            <person name="Huang W."/>
            <person name="Nel W.J."/>
            <person name="Swalarsk-Parry B.S."/>
            <person name="Vaghefi N."/>
            <person name="Wilken P.M."/>
            <person name="An Z."/>
            <person name="de Beer Z.W."/>
            <person name="De Vos L."/>
            <person name="Chen L."/>
            <person name="Duong T.A."/>
            <person name="Gao Y."/>
            <person name="Hammerbacher A."/>
            <person name="Kikkert J.R."/>
            <person name="Li Y."/>
            <person name="Li H."/>
            <person name="Li K."/>
            <person name="Li Q."/>
            <person name="Liu X."/>
            <person name="Ma X."/>
            <person name="Naidoo K."/>
            <person name="Pethybridge S.J."/>
            <person name="Sun J."/>
            <person name="Steenkamp E.T."/>
            <person name="van der Nest M.A."/>
            <person name="van Wyk S."/>
            <person name="Wingfield M.J."/>
            <person name="Xiong C."/>
            <person name="Yue Q."/>
            <person name="Zhang X."/>
        </authorList>
    </citation>
    <scope>NUCLEOTIDE SEQUENCE [LARGE SCALE GENOMIC DNA]</scope>
    <source>
        <strain evidence="2 3">BP 5553</strain>
    </source>
</reference>
<comment type="caution">
    <text evidence="2">The sequence shown here is derived from an EMBL/GenBank/DDBJ whole genome shotgun (WGS) entry which is preliminary data.</text>
</comment>
<feature type="region of interest" description="Disordered" evidence="1">
    <location>
        <begin position="595"/>
        <end position="617"/>
    </location>
</feature>
<keyword evidence="3" id="KW-1185">Reference proteome</keyword>
<dbReference type="OrthoDB" id="426293at2759"/>
<name>A0A370TSB4_9HELO</name>
<sequence>MSDQAVMEKLLQVLSRIEGRLAQIELNTSTVSSPPLLSTEKSAHQQPGVETLPGLATSPLKPKLQTNDAQYDINQDQNTAQHERKDEDSIVSIPAQGVTSSIEDGAKVKRMKGNEAYFNAIPHEFQDFSIECHLKKGYYGKEAEALWTNYVGPWWSFPPDNRIDLSFQSHILDIASQEEITTRLEGIAAWLTNIGRKYQGFNVRDYDRNGKACEYDQNTFALYPQHFQTYLKDAGSQVPSRLARFDFASNIEEPEASSSAIDNFGMLRGPAAWRRLICVTGLTSSEKSEPVLLSRAQTAPYNKAPFLTNYGFFSIWRHQRQNSLKNILDLHLQPAFADPETIAWVPGCSMSFHIVFYMMFDDGDTPYSKNLSYHYSKNETWPIGNLYDEGKPIVQVACSTHATLAANIGDGRKITKPQHWPQYWTILYLKPTRDPPTAHTSESNMPQLDWDRFEPKKLSWGLLVGNFDEFLDDGKVFMKPKEHDNLLVDDETFSRSRKYFWTLSCLSEFDLCIGNTIHQWRASRAIWENVLPSYDPIGWPEALQQMKQIETLVEKLVAYRERFKRHYERISALRDGLFNASAVMESRASTKLGGESTILPRYPHSFDSDQRQKMSNS</sequence>
<accession>A0A370TSB4</accession>
<feature type="region of interest" description="Disordered" evidence="1">
    <location>
        <begin position="31"/>
        <end position="61"/>
    </location>
</feature>